<proteinExistence type="predicted"/>
<sequence>MAASWDNYWPPLGRIDWPLTTPAGTLQEYVHQGREYYGSLGLRSSGPSTRMSPDQLTAWLSRRQSPPKRCKLCEPALPGASAQHGSRYDRCSVTCPGRDGHDQIGRHGQGMHAVLADAGEVAQRSRGWCAVGVGDRTRASKPSHDACNVSSFIKPYLRNNWSSRFAVQRPLPRRGAR</sequence>
<accession>A0A919N691</accession>
<dbReference type="EMBL" id="BOMW01000024">
    <property type="protein sequence ID" value="GIF05084.1"/>
    <property type="molecule type" value="Genomic_DNA"/>
</dbReference>
<reference evidence="1" key="1">
    <citation type="submission" date="2021-01" db="EMBL/GenBank/DDBJ databases">
        <title>Whole genome shotgun sequence of Actinoplanes siamensis NBRC 109076.</title>
        <authorList>
            <person name="Komaki H."/>
            <person name="Tamura T."/>
        </authorList>
    </citation>
    <scope>NUCLEOTIDE SEQUENCE</scope>
    <source>
        <strain evidence="1">NBRC 109076</strain>
    </source>
</reference>
<gene>
    <name evidence="1" type="ORF">Asi03nite_26220</name>
</gene>
<dbReference type="AlphaFoldDB" id="A0A919N691"/>
<dbReference type="Proteomes" id="UP000629619">
    <property type="component" value="Unassembled WGS sequence"/>
</dbReference>
<evidence type="ECO:0000313" key="1">
    <source>
        <dbReference type="EMBL" id="GIF05084.1"/>
    </source>
</evidence>
<name>A0A919N691_9ACTN</name>
<comment type="caution">
    <text evidence="1">The sequence shown here is derived from an EMBL/GenBank/DDBJ whole genome shotgun (WGS) entry which is preliminary data.</text>
</comment>
<organism evidence="1 2">
    <name type="scientific">Actinoplanes siamensis</name>
    <dbReference type="NCBI Taxonomy" id="1223317"/>
    <lineage>
        <taxon>Bacteria</taxon>
        <taxon>Bacillati</taxon>
        <taxon>Actinomycetota</taxon>
        <taxon>Actinomycetes</taxon>
        <taxon>Micromonosporales</taxon>
        <taxon>Micromonosporaceae</taxon>
        <taxon>Actinoplanes</taxon>
    </lineage>
</organism>
<protein>
    <submittedName>
        <fullName evidence="1">Uncharacterized protein</fullName>
    </submittedName>
</protein>
<evidence type="ECO:0000313" key="2">
    <source>
        <dbReference type="Proteomes" id="UP000629619"/>
    </source>
</evidence>
<keyword evidence="2" id="KW-1185">Reference proteome</keyword>